<dbReference type="EMBL" id="LAZR01005542">
    <property type="protein sequence ID" value="KKM99067.1"/>
    <property type="molecule type" value="Genomic_DNA"/>
</dbReference>
<name>A0A0F9Q0V9_9ZZZZ</name>
<dbReference type="InterPro" id="IPR003615">
    <property type="entry name" value="HNH_nuc"/>
</dbReference>
<comment type="caution">
    <text evidence="3">The sequence shown here is derived from an EMBL/GenBank/DDBJ whole genome shotgun (WGS) entry which is preliminary data.</text>
</comment>
<evidence type="ECO:0000256" key="1">
    <source>
        <dbReference type="SAM" id="MobiDB-lite"/>
    </source>
</evidence>
<reference evidence="3" key="1">
    <citation type="journal article" date="2015" name="Nature">
        <title>Complex archaea that bridge the gap between prokaryotes and eukaryotes.</title>
        <authorList>
            <person name="Spang A."/>
            <person name="Saw J.H."/>
            <person name="Jorgensen S.L."/>
            <person name="Zaremba-Niedzwiedzka K."/>
            <person name="Martijn J."/>
            <person name="Lind A.E."/>
            <person name="van Eijk R."/>
            <person name="Schleper C."/>
            <person name="Guy L."/>
            <person name="Ettema T.J."/>
        </authorList>
    </citation>
    <scope>NUCLEOTIDE SEQUENCE</scope>
</reference>
<proteinExistence type="predicted"/>
<protein>
    <recommendedName>
        <fullName evidence="2">HNH nuclease domain-containing protein</fullName>
    </recommendedName>
</protein>
<organism evidence="3">
    <name type="scientific">marine sediment metagenome</name>
    <dbReference type="NCBI Taxonomy" id="412755"/>
    <lineage>
        <taxon>unclassified sequences</taxon>
        <taxon>metagenomes</taxon>
        <taxon>ecological metagenomes</taxon>
    </lineage>
</organism>
<evidence type="ECO:0000259" key="2">
    <source>
        <dbReference type="Pfam" id="PF13392"/>
    </source>
</evidence>
<feature type="domain" description="HNH nuclease" evidence="2">
    <location>
        <begin position="125"/>
        <end position="163"/>
    </location>
</feature>
<dbReference type="Pfam" id="PF13392">
    <property type="entry name" value="HNH_3"/>
    <property type="match status" value="1"/>
</dbReference>
<dbReference type="InterPro" id="IPR044925">
    <property type="entry name" value="His-Me_finger_sf"/>
</dbReference>
<evidence type="ECO:0000313" key="3">
    <source>
        <dbReference type="EMBL" id="KKM99067.1"/>
    </source>
</evidence>
<feature type="region of interest" description="Disordered" evidence="1">
    <location>
        <begin position="166"/>
        <end position="192"/>
    </location>
</feature>
<feature type="compositionally biased region" description="Basic residues" evidence="1">
    <location>
        <begin position="178"/>
        <end position="192"/>
    </location>
</feature>
<gene>
    <name evidence="3" type="ORF">LCGC14_1151630</name>
</gene>
<dbReference type="SUPFAM" id="SSF54060">
    <property type="entry name" value="His-Me finger endonucleases"/>
    <property type="match status" value="1"/>
</dbReference>
<feature type="compositionally biased region" description="Polar residues" evidence="1">
    <location>
        <begin position="167"/>
        <end position="176"/>
    </location>
</feature>
<sequence length="192" mass="21661">MSKGKIKVRTCVDCGCEIRSTCFQKPIAETLCRSCAHTGARSSVWKGGIAGKKKVRICVDCGRECQSTEFRKPVEETRCLSCSMKGERGNNWKGGKRKCSQGYVYIYKPVHPRSDAKGRIKRCYLVWEAANGRYIQPGEVVHHIDGVKDNDIIDNLQVMTHGVHSSLHMSGKNNPSYKHGKRIGWRKKYKKG</sequence>
<dbReference type="Gene3D" id="3.90.75.20">
    <property type="match status" value="1"/>
</dbReference>
<accession>A0A0F9Q0V9</accession>
<dbReference type="AlphaFoldDB" id="A0A0F9Q0V9"/>